<reference evidence="1" key="1">
    <citation type="submission" date="2018-02" db="EMBL/GenBank/DDBJ databases">
        <title>Rhizophora mucronata_Transcriptome.</title>
        <authorList>
            <person name="Meera S.P."/>
            <person name="Sreeshan A."/>
            <person name="Augustine A."/>
        </authorList>
    </citation>
    <scope>NUCLEOTIDE SEQUENCE</scope>
    <source>
        <tissue evidence="1">Leaf</tissue>
    </source>
</reference>
<sequence>MSCSSDLEPNSM</sequence>
<organism evidence="1">
    <name type="scientific">Rhizophora mucronata</name>
    <name type="common">Asiatic mangrove</name>
    <dbReference type="NCBI Taxonomy" id="61149"/>
    <lineage>
        <taxon>Eukaryota</taxon>
        <taxon>Viridiplantae</taxon>
        <taxon>Streptophyta</taxon>
        <taxon>Embryophyta</taxon>
        <taxon>Tracheophyta</taxon>
        <taxon>Spermatophyta</taxon>
        <taxon>Magnoliopsida</taxon>
        <taxon>eudicotyledons</taxon>
        <taxon>Gunneridae</taxon>
        <taxon>Pentapetalae</taxon>
        <taxon>rosids</taxon>
        <taxon>fabids</taxon>
        <taxon>Malpighiales</taxon>
        <taxon>Rhizophoraceae</taxon>
        <taxon>Rhizophora</taxon>
    </lineage>
</organism>
<proteinExistence type="predicted"/>
<evidence type="ECO:0000313" key="1">
    <source>
        <dbReference type="EMBL" id="MBX60830.1"/>
    </source>
</evidence>
<dbReference type="EMBL" id="GGEC01080346">
    <property type="protein sequence ID" value="MBX60830.1"/>
    <property type="molecule type" value="Transcribed_RNA"/>
</dbReference>
<accession>A0A2P2Q1G0</accession>
<protein>
    <submittedName>
        <fullName evidence="1">Uncharacterized protein</fullName>
    </submittedName>
</protein>
<name>A0A2P2Q1G0_RHIMU</name>